<accession>A0ABD1XR09</accession>
<dbReference type="SMART" id="SM00487">
    <property type="entry name" value="DEXDc"/>
    <property type="match status" value="1"/>
</dbReference>
<evidence type="ECO:0000256" key="8">
    <source>
        <dbReference type="ARBA" id="ARBA00022824"/>
    </source>
</evidence>
<evidence type="ECO:0000256" key="12">
    <source>
        <dbReference type="PROSITE-ProRule" id="PRU00552"/>
    </source>
</evidence>
<keyword evidence="6" id="KW-0378">Hydrolase</keyword>
<dbReference type="SUPFAM" id="SSF52540">
    <property type="entry name" value="P-loop containing nucleoside triphosphate hydrolases"/>
    <property type="match status" value="1"/>
</dbReference>
<dbReference type="InterPro" id="IPR011545">
    <property type="entry name" value="DEAD/DEAH_box_helicase_dom"/>
</dbReference>
<dbReference type="AlphaFoldDB" id="A0ABD1XR09"/>
<dbReference type="GO" id="GO:0004386">
    <property type="term" value="F:helicase activity"/>
    <property type="evidence" value="ECO:0007669"/>
    <property type="project" value="UniProtKB-KW"/>
</dbReference>
<dbReference type="GO" id="GO:0016757">
    <property type="term" value="F:glycosyltransferase activity"/>
    <property type="evidence" value="ECO:0007669"/>
    <property type="project" value="UniProtKB-KW"/>
</dbReference>
<dbReference type="PROSITE" id="PS51192">
    <property type="entry name" value="HELICASE_ATP_BIND_1"/>
    <property type="match status" value="1"/>
</dbReference>
<feature type="domain" description="Helicase ATP-binding" evidence="15">
    <location>
        <begin position="54"/>
        <end position="236"/>
    </location>
</feature>
<dbReference type="EC" id="2.4.1.-" evidence="13"/>
<sequence>MAEKRLSEEESKESEDEEEDDGMGFEEMGLDRRLMLYISKQKLVEPTPIQSKAIPIILEGKDVVAIAKTGSGKTLAYLLPLVHKVLRESGGYDYNEGPRALVLVPTCELCQQVYDKVLSVRQLCGASFTVVQLTSRMSIQTMIGALTRPPDVIVASPASILACVHSEILPSSALLNSLSTLVLDKADLLLTYGFEDDLRKLARHIPQRCQCLLISATASADVEKLKDLVLQNAVILTLKDETGDDSFVPTFVQQFLCGISSAVFNREVPLSLRLHSLKECNVRLFDYLIATADGKSSQQDEAEGDNRNKRPANAKSSVARSADLKHISMAECAGGSSSNGVRSLRRRSGRPSEIESKSAEKSQHKIKPSGSSQLEDVLEITDLRQVYTNKISANHRWVWRVCLVARLLNALLVRTYFNPDEHWQSLEVAHRMVFGYGHLTWEWDKGIRSYVHPLIFAALYKVLAITGLDTPWLMARAPRLLQALFAAVCDVYLFKLTAQVFGGRPAFWALFSQMVNWFTFFCMTRTLSSSLETTLTIVALYYWPEGENLKVELDGRWLTSRQLALIIAAVSCAVRPTSAVIWLYVGVVHLFQTPGKFCFLLAEVIPIGVVSVALTALVDRWMYGYWTFVPLNFLKFNFLSSGADIYGTHPWHWYFSQGFTAMVFTFLPFTIFGIWQSRRWYYAGLIVWVLGVYSLLGHKEFRFVLPVLPLTMMFSGYALESLENKCTRYKVDDDDVAETKVSPNSSPKSLKYGLRGVKEFSSKLEEEENFRDSARSGAGGTQLNQQAAGAVGLGAVAKFWWILIFLFSTNMPVALYTSVIHQRGGEAVMEYLAKEARQNRVDSVVFLMPCHSTPFYSALHRNISMRFLDCSPTDQPDYIVEADRFRLQPTEFLNSMFSGDSDSLQLPSHIVVYDSVDDKVIQYLREHSYRPQRSFFHAHFPVDRELQAKVLLYALCRDARSSSVTENPQLPSK</sequence>
<comment type="subcellular location">
    <subcellularLocation>
        <location evidence="1 13">Endoplasmic reticulum membrane</location>
        <topology evidence="1 13">Multi-pass membrane protein</topology>
    </subcellularLocation>
</comment>
<dbReference type="EMBL" id="JBHFFA010000007">
    <property type="protein sequence ID" value="KAL2611148.1"/>
    <property type="molecule type" value="Genomic_DNA"/>
</dbReference>
<keyword evidence="4 13" id="KW-0812">Transmembrane</keyword>
<dbReference type="InterPro" id="IPR014014">
    <property type="entry name" value="RNA_helicase_DEAD_Q_motif"/>
</dbReference>
<name>A0ABD1XR09_9MARC</name>
<dbReference type="CDD" id="cd17961">
    <property type="entry name" value="DEADc_DDX56"/>
    <property type="match status" value="1"/>
</dbReference>
<dbReference type="InterPro" id="IPR014001">
    <property type="entry name" value="Helicase_ATP-bd"/>
</dbReference>
<feature type="transmembrane region" description="Helical" evidence="13">
    <location>
        <begin position="563"/>
        <end position="585"/>
    </location>
</feature>
<evidence type="ECO:0000256" key="4">
    <source>
        <dbReference type="ARBA" id="ARBA00022692"/>
    </source>
</evidence>
<dbReference type="PANTHER" id="PTHR22760:SF4">
    <property type="entry name" value="GPI MANNOSYLTRANSFERASE 3"/>
    <property type="match status" value="1"/>
</dbReference>
<evidence type="ECO:0000313" key="18">
    <source>
        <dbReference type="Proteomes" id="UP001605036"/>
    </source>
</evidence>
<evidence type="ECO:0000256" key="13">
    <source>
        <dbReference type="RuleBase" id="RU363075"/>
    </source>
</evidence>
<evidence type="ECO:0000259" key="15">
    <source>
        <dbReference type="PROSITE" id="PS51192"/>
    </source>
</evidence>
<dbReference type="GO" id="GO:0005789">
    <property type="term" value="C:endoplasmic reticulum membrane"/>
    <property type="evidence" value="ECO:0007669"/>
    <property type="project" value="UniProtKB-SubCell"/>
</dbReference>
<keyword evidence="7" id="KW-0347">Helicase</keyword>
<evidence type="ECO:0000256" key="5">
    <source>
        <dbReference type="ARBA" id="ARBA00022741"/>
    </source>
</evidence>
<evidence type="ECO:0000259" key="16">
    <source>
        <dbReference type="PROSITE" id="PS51195"/>
    </source>
</evidence>
<proteinExistence type="inferred from homology"/>
<comment type="similarity">
    <text evidence="13">Belongs to the glycosyltransferase 22 family.</text>
</comment>
<feature type="transmembrane region" description="Helical" evidence="13">
    <location>
        <begin position="703"/>
        <end position="719"/>
    </location>
</feature>
<evidence type="ECO:0000256" key="14">
    <source>
        <dbReference type="SAM" id="MobiDB-lite"/>
    </source>
</evidence>
<feature type="compositionally biased region" description="Acidic residues" evidence="14">
    <location>
        <begin position="10"/>
        <end position="24"/>
    </location>
</feature>
<evidence type="ECO:0000256" key="9">
    <source>
        <dbReference type="ARBA" id="ARBA00022840"/>
    </source>
</evidence>
<protein>
    <recommendedName>
        <fullName evidence="13">Mannosyltransferase</fullName>
        <ecNumber evidence="13">2.4.1.-</ecNumber>
    </recommendedName>
</protein>
<evidence type="ECO:0000256" key="7">
    <source>
        <dbReference type="ARBA" id="ARBA00022806"/>
    </source>
</evidence>
<keyword evidence="8 13" id="KW-0256">Endoplasmic reticulum</keyword>
<dbReference type="InterPro" id="IPR005599">
    <property type="entry name" value="GPI_mannosylTrfase"/>
</dbReference>
<comment type="caution">
    <text evidence="17">The sequence shown here is derived from an EMBL/GenBank/DDBJ whole genome shotgun (WGS) entry which is preliminary data.</text>
</comment>
<dbReference type="Proteomes" id="UP001605036">
    <property type="component" value="Unassembled WGS sequence"/>
</dbReference>
<feature type="region of interest" description="Disordered" evidence="14">
    <location>
        <begin position="296"/>
        <end position="370"/>
    </location>
</feature>
<keyword evidence="10 13" id="KW-1133">Transmembrane helix</keyword>
<dbReference type="PANTHER" id="PTHR22760">
    <property type="entry name" value="GLYCOSYLTRANSFERASE"/>
    <property type="match status" value="1"/>
</dbReference>
<dbReference type="GO" id="GO:0005524">
    <property type="term" value="F:ATP binding"/>
    <property type="evidence" value="ECO:0007669"/>
    <property type="project" value="UniProtKB-KW"/>
</dbReference>
<keyword evidence="3" id="KW-0808">Transferase</keyword>
<reference evidence="17 18" key="1">
    <citation type="submission" date="2024-09" db="EMBL/GenBank/DDBJ databases">
        <title>Chromosome-scale assembly of Riccia fluitans.</title>
        <authorList>
            <person name="Paukszto L."/>
            <person name="Sawicki J."/>
            <person name="Karawczyk K."/>
            <person name="Piernik-Szablinska J."/>
            <person name="Szczecinska M."/>
            <person name="Mazdziarz M."/>
        </authorList>
    </citation>
    <scope>NUCLEOTIDE SEQUENCE [LARGE SCALE GENOMIC DNA]</scope>
    <source>
        <strain evidence="17">Rf_01</strain>
        <tissue evidence="17">Aerial parts of the thallus</tissue>
    </source>
</reference>
<keyword evidence="5" id="KW-0547">Nucleotide-binding</keyword>
<keyword evidence="18" id="KW-1185">Reference proteome</keyword>
<evidence type="ECO:0000256" key="10">
    <source>
        <dbReference type="ARBA" id="ARBA00022989"/>
    </source>
</evidence>
<evidence type="ECO:0000256" key="11">
    <source>
        <dbReference type="ARBA" id="ARBA00023136"/>
    </source>
</evidence>
<gene>
    <name evidence="17" type="ORF">R1flu_022840</name>
</gene>
<evidence type="ECO:0000256" key="3">
    <source>
        <dbReference type="ARBA" id="ARBA00022679"/>
    </source>
</evidence>
<dbReference type="InterPro" id="IPR027417">
    <property type="entry name" value="P-loop_NTPase"/>
</dbReference>
<feature type="compositionally biased region" description="Basic and acidic residues" evidence="14">
    <location>
        <begin position="350"/>
        <end position="363"/>
    </location>
</feature>
<evidence type="ECO:0000256" key="6">
    <source>
        <dbReference type="ARBA" id="ARBA00022801"/>
    </source>
</evidence>
<feature type="transmembrane region" description="Helical" evidence="13">
    <location>
        <begin position="597"/>
        <end position="617"/>
    </location>
</feature>
<organism evidence="17 18">
    <name type="scientific">Riccia fluitans</name>
    <dbReference type="NCBI Taxonomy" id="41844"/>
    <lineage>
        <taxon>Eukaryota</taxon>
        <taxon>Viridiplantae</taxon>
        <taxon>Streptophyta</taxon>
        <taxon>Embryophyta</taxon>
        <taxon>Marchantiophyta</taxon>
        <taxon>Marchantiopsida</taxon>
        <taxon>Marchantiidae</taxon>
        <taxon>Marchantiales</taxon>
        <taxon>Ricciaceae</taxon>
        <taxon>Riccia</taxon>
    </lineage>
</organism>
<evidence type="ECO:0000256" key="1">
    <source>
        <dbReference type="ARBA" id="ARBA00004477"/>
    </source>
</evidence>
<feature type="transmembrane region" description="Helical" evidence="13">
    <location>
        <begin position="799"/>
        <end position="819"/>
    </location>
</feature>
<feature type="short sequence motif" description="Q motif" evidence="12">
    <location>
        <begin position="23"/>
        <end position="51"/>
    </location>
</feature>
<feature type="region of interest" description="Disordered" evidence="14">
    <location>
        <begin position="1"/>
        <end position="25"/>
    </location>
</feature>
<dbReference type="GO" id="GO:0016787">
    <property type="term" value="F:hydrolase activity"/>
    <property type="evidence" value="ECO:0007669"/>
    <property type="project" value="UniProtKB-KW"/>
</dbReference>
<evidence type="ECO:0000256" key="2">
    <source>
        <dbReference type="ARBA" id="ARBA00022676"/>
    </source>
</evidence>
<keyword evidence="2 13" id="KW-0328">Glycosyltransferase</keyword>
<dbReference type="Gene3D" id="3.40.50.300">
    <property type="entry name" value="P-loop containing nucleotide triphosphate hydrolases"/>
    <property type="match status" value="1"/>
</dbReference>
<dbReference type="Pfam" id="PF03901">
    <property type="entry name" value="Glyco_transf_22"/>
    <property type="match status" value="1"/>
</dbReference>
<dbReference type="PROSITE" id="PS51195">
    <property type="entry name" value="Q_MOTIF"/>
    <property type="match status" value="1"/>
</dbReference>
<evidence type="ECO:0000313" key="17">
    <source>
        <dbReference type="EMBL" id="KAL2611148.1"/>
    </source>
</evidence>
<keyword evidence="9" id="KW-0067">ATP-binding</keyword>
<feature type="transmembrane region" description="Helical" evidence="13">
    <location>
        <begin position="651"/>
        <end position="674"/>
    </location>
</feature>
<dbReference type="Pfam" id="PF00270">
    <property type="entry name" value="DEAD"/>
    <property type="match status" value="1"/>
</dbReference>
<keyword evidence="11 13" id="KW-0472">Membrane</keyword>
<feature type="domain" description="DEAD-box RNA helicase Q" evidence="16">
    <location>
        <begin position="23"/>
        <end position="51"/>
    </location>
</feature>
<feature type="transmembrane region" description="Helical" evidence="13">
    <location>
        <begin position="680"/>
        <end position="696"/>
    </location>
</feature>